<feature type="compositionally biased region" description="Gly residues" evidence="1">
    <location>
        <begin position="94"/>
        <end position="110"/>
    </location>
</feature>
<proteinExistence type="predicted"/>
<name>A0A0A9D447_ARUDO</name>
<feature type="region of interest" description="Disordered" evidence="1">
    <location>
        <begin position="1"/>
        <end position="57"/>
    </location>
</feature>
<feature type="compositionally biased region" description="Basic and acidic residues" evidence="1">
    <location>
        <begin position="113"/>
        <end position="127"/>
    </location>
</feature>
<feature type="compositionally biased region" description="Basic and acidic residues" evidence="1">
    <location>
        <begin position="74"/>
        <end position="86"/>
    </location>
</feature>
<dbReference type="AlphaFoldDB" id="A0A0A9D447"/>
<protein>
    <submittedName>
        <fullName evidence="2">MRP1</fullName>
    </submittedName>
</protein>
<evidence type="ECO:0000313" key="2">
    <source>
        <dbReference type="EMBL" id="JAD82561.1"/>
    </source>
</evidence>
<organism evidence="2">
    <name type="scientific">Arundo donax</name>
    <name type="common">Giant reed</name>
    <name type="synonym">Donax arundinaceus</name>
    <dbReference type="NCBI Taxonomy" id="35708"/>
    <lineage>
        <taxon>Eukaryota</taxon>
        <taxon>Viridiplantae</taxon>
        <taxon>Streptophyta</taxon>
        <taxon>Embryophyta</taxon>
        <taxon>Tracheophyta</taxon>
        <taxon>Spermatophyta</taxon>
        <taxon>Magnoliopsida</taxon>
        <taxon>Liliopsida</taxon>
        <taxon>Poales</taxon>
        <taxon>Poaceae</taxon>
        <taxon>PACMAD clade</taxon>
        <taxon>Arundinoideae</taxon>
        <taxon>Arundineae</taxon>
        <taxon>Arundo</taxon>
    </lineage>
</organism>
<accession>A0A0A9D447</accession>
<reference evidence="2" key="2">
    <citation type="journal article" date="2015" name="Data Brief">
        <title>Shoot transcriptome of the giant reed, Arundo donax.</title>
        <authorList>
            <person name="Barrero R.A."/>
            <person name="Guerrero F.D."/>
            <person name="Moolhuijzen P."/>
            <person name="Goolsby J.A."/>
            <person name="Tidwell J."/>
            <person name="Bellgard S.E."/>
            <person name="Bellgard M.I."/>
        </authorList>
    </citation>
    <scope>NUCLEOTIDE SEQUENCE</scope>
    <source>
        <tissue evidence="2">Shoot tissue taken approximately 20 cm above the soil surface</tissue>
    </source>
</reference>
<evidence type="ECO:0000256" key="1">
    <source>
        <dbReference type="SAM" id="MobiDB-lite"/>
    </source>
</evidence>
<feature type="compositionally biased region" description="Low complexity" evidence="1">
    <location>
        <begin position="42"/>
        <end position="54"/>
    </location>
</feature>
<sequence>MGQKRRWCAHAGGTCASHDRGDALPSRYSFRPPQPPPRRSCRSCSSPATPTTTRDLGDLVDEVAGLVRRQLREPQERHDLVEGETRARRRWPCSGGGDGQARGDAPGGLGVRPQREHARSGRRDGRPRLRAGTPRTTADMI</sequence>
<dbReference type="EMBL" id="GBRH01215334">
    <property type="protein sequence ID" value="JAD82561.1"/>
    <property type="molecule type" value="Transcribed_RNA"/>
</dbReference>
<feature type="region of interest" description="Disordered" evidence="1">
    <location>
        <begin position="74"/>
        <end position="141"/>
    </location>
</feature>
<reference evidence="2" key="1">
    <citation type="submission" date="2014-09" db="EMBL/GenBank/DDBJ databases">
        <authorList>
            <person name="Magalhaes I.L.F."/>
            <person name="Oliveira U."/>
            <person name="Santos F.R."/>
            <person name="Vidigal T.H.D.A."/>
            <person name="Brescovit A.D."/>
            <person name="Santos A.J."/>
        </authorList>
    </citation>
    <scope>NUCLEOTIDE SEQUENCE</scope>
    <source>
        <tissue evidence="2">Shoot tissue taken approximately 20 cm above the soil surface</tissue>
    </source>
</reference>